<sequence length="554" mass="63140">MLSFLHKTETRRLHNNDMKKLVRIFRDVPSPNDERKKDKYRKYTKEDIQDLPRRLRSSHLSVGHTNLCSMHKGLNQDLVNDIWAWLRHELDGAVGKFKARQLEPVLQMWQSDFKTETSVPPSYASIQRKSEWAFQKDQCPACMTARIGTDEDVLFALFASMVGRFNTKTLATIDTLRSVTAWDKTRSKRLRFVRYWVKTTRGGDTTLFEAGELGMAMKRLRFEWKAEQRQLSRSHDLDPARPSLDETTAQNTPTSVKTSFRPSEETERPRPVFEAGYQDRRSGHSGNAFSAAKPDTSEPHRSQGLMPRSPRDAKVGPEPCPEYANLLSPAEPLGFNASGFRDRMSTIPSNHQAYRPEPQPEPVRSDSRGSDNTILPDDSISMVGMRAAPLWINRAFRNASSVYSMHPPPTQWRTGNRQNSVLGPAHKFYHPSIATTHTILSYTDPSSSRTARQDPLDNPVYNHIETQEERVEKYRKMLAAHPDPDPFSDEEADDDDVTVLPEPQRQYMYSAFGDGMFDGGRFDGMDEDVPKEEAGEDVRADGDEPANAAWDDLY</sequence>
<feature type="compositionally biased region" description="Basic and acidic residues" evidence="1">
    <location>
        <begin position="262"/>
        <end position="282"/>
    </location>
</feature>
<feature type="compositionally biased region" description="Basic and acidic residues" evidence="1">
    <location>
        <begin position="531"/>
        <end position="542"/>
    </location>
</feature>
<protein>
    <submittedName>
        <fullName evidence="2">Uncharacterized protein</fullName>
    </submittedName>
</protein>
<evidence type="ECO:0000313" key="3">
    <source>
        <dbReference type="Proteomes" id="UP000800038"/>
    </source>
</evidence>
<gene>
    <name evidence="2" type="ORF">EJ02DRAFT_407577</name>
</gene>
<dbReference type="OrthoDB" id="3786931at2759"/>
<evidence type="ECO:0000256" key="1">
    <source>
        <dbReference type="SAM" id="MobiDB-lite"/>
    </source>
</evidence>
<dbReference type="EMBL" id="ML976072">
    <property type="protein sequence ID" value="KAF1939921.1"/>
    <property type="molecule type" value="Genomic_DNA"/>
</dbReference>
<dbReference type="Proteomes" id="UP000800038">
    <property type="component" value="Unassembled WGS sequence"/>
</dbReference>
<accession>A0A6A5SH03</accession>
<feature type="compositionally biased region" description="Polar residues" evidence="1">
    <location>
        <begin position="245"/>
        <end position="261"/>
    </location>
</feature>
<reference evidence="2" key="1">
    <citation type="journal article" date="2020" name="Stud. Mycol.">
        <title>101 Dothideomycetes genomes: a test case for predicting lifestyles and emergence of pathogens.</title>
        <authorList>
            <person name="Haridas S."/>
            <person name="Albert R."/>
            <person name="Binder M."/>
            <person name="Bloem J."/>
            <person name="Labutti K."/>
            <person name="Salamov A."/>
            <person name="Andreopoulos B."/>
            <person name="Baker S."/>
            <person name="Barry K."/>
            <person name="Bills G."/>
            <person name="Bluhm B."/>
            <person name="Cannon C."/>
            <person name="Castanera R."/>
            <person name="Culley D."/>
            <person name="Daum C."/>
            <person name="Ezra D."/>
            <person name="Gonzalez J."/>
            <person name="Henrissat B."/>
            <person name="Kuo A."/>
            <person name="Liang C."/>
            <person name="Lipzen A."/>
            <person name="Lutzoni F."/>
            <person name="Magnuson J."/>
            <person name="Mondo S."/>
            <person name="Nolan M."/>
            <person name="Ohm R."/>
            <person name="Pangilinan J."/>
            <person name="Park H.-J."/>
            <person name="Ramirez L."/>
            <person name="Alfaro M."/>
            <person name="Sun H."/>
            <person name="Tritt A."/>
            <person name="Yoshinaga Y."/>
            <person name="Zwiers L.-H."/>
            <person name="Turgeon B."/>
            <person name="Goodwin S."/>
            <person name="Spatafora J."/>
            <person name="Crous P."/>
            <person name="Grigoriev I."/>
        </authorList>
    </citation>
    <scope>NUCLEOTIDE SEQUENCE</scope>
    <source>
        <strain evidence="2">CBS 161.51</strain>
    </source>
</reference>
<feature type="region of interest" description="Disordered" evidence="1">
    <location>
        <begin position="341"/>
        <end position="378"/>
    </location>
</feature>
<organism evidence="2 3">
    <name type="scientific">Clathrospora elynae</name>
    <dbReference type="NCBI Taxonomy" id="706981"/>
    <lineage>
        <taxon>Eukaryota</taxon>
        <taxon>Fungi</taxon>
        <taxon>Dikarya</taxon>
        <taxon>Ascomycota</taxon>
        <taxon>Pezizomycotina</taxon>
        <taxon>Dothideomycetes</taxon>
        <taxon>Pleosporomycetidae</taxon>
        <taxon>Pleosporales</taxon>
        <taxon>Diademaceae</taxon>
        <taxon>Clathrospora</taxon>
    </lineage>
</organism>
<feature type="region of interest" description="Disordered" evidence="1">
    <location>
        <begin position="231"/>
        <end position="316"/>
    </location>
</feature>
<name>A0A6A5SH03_9PLEO</name>
<evidence type="ECO:0000313" key="2">
    <source>
        <dbReference type="EMBL" id="KAF1939921.1"/>
    </source>
</evidence>
<keyword evidence="3" id="KW-1185">Reference proteome</keyword>
<proteinExistence type="predicted"/>
<feature type="region of interest" description="Disordered" evidence="1">
    <location>
        <begin position="518"/>
        <end position="554"/>
    </location>
</feature>
<dbReference type="AlphaFoldDB" id="A0A6A5SH03"/>